<gene>
    <name evidence="1" type="ORF">H9X83_11610</name>
</gene>
<sequence length="141" mass="16111">MTKEGCPVSAMTNNVSSDLLRETLSLLRQALSCWRQQEGKNVIFLNSQAAYETLSRHCWEGRTLGGILEEIACCIPLALTEESLRQFLSSCENPEETLEKFLESSKRDFLLLLLFAGDDPLLWKSIEEQCELLRQTPIDWK</sequence>
<evidence type="ECO:0000313" key="1">
    <source>
        <dbReference type="EMBL" id="MBM6878794.1"/>
    </source>
</evidence>
<keyword evidence="2" id="KW-1185">Reference proteome</keyword>
<dbReference type="Proteomes" id="UP000729290">
    <property type="component" value="Unassembled WGS sequence"/>
</dbReference>
<protein>
    <submittedName>
        <fullName evidence="1">Uncharacterized protein</fullName>
    </submittedName>
</protein>
<proteinExistence type="predicted"/>
<organism evidence="1 2">
    <name type="scientific">Anaerotignum lactatifermentans</name>
    <dbReference type="NCBI Taxonomy" id="160404"/>
    <lineage>
        <taxon>Bacteria</taxon>
        <taxon>Bacillati</taxon>
        <taxon>Bacillota</taxon>
        <taxon>Clostridia</taxon>
        <taxon>Lachnospirales</taxon>
        <taxon>Anaerotignaceae</taxon>
        <taxon>Anaerotignum</taxon>
    </lineage>
</organism>
<name>A0ABS2GE64_9FIRM</name>
<comment type="caution">
    <text evidence="1">The sequence shown here is derived from an EMBL/GenBank/DDBJ whole genome shotgun (WGS) entry which is preliminary data.</text>
</comment>
<accession>A0ABS2GE64</accession>
<reference evidence="1 2" key="1">
    <citation type="journal article" date="2021" name="Sci. Rep.">
        <title>The distribution of antibiotic resistance genes in chicken gut microbiota commensals.</title>
        <authorList>
            <person name="Juricova H."/>
            <person name="Matiasovicova J."/>
            <person name="Kubasova T."/>
            <person name="Cejkova D."/>
            <person name="Rychlik I."/>
        </authorList>
    </citation>
    <scope>NUCLEOTIDE SEQUENCE [LARGE SCALE GENOMIC DNA]</scope>
    <source>
        <strain evidence="1 2">An431b</strain>
    </source>
</reference>
<evidence type="ECO:0000313" key="2">
    <source>
        <dbReference type="Proteomes" id="UP000729290"/>
    </source>
</evidence>
<dbReference type="EMBL" id="JACSNV010000022">
    <property type="protein sequence ID" value="MBM6878794.1"/>
    <property type="molecule type" value="Genomic_DNA"/>
</dbReference>